<sequence length="272" mass="29903">MLTKYQNTILVINQALEKSLFENQKPNALTNAMAYCLLSSGKRLRPLLLLECAKMARSNISPSEAENLALNSALAIEYVHTYSLIHDDLPSMDNDDFRRGKLACHKKFNQATAILAGDALLSDAFFWLAQAKNNAAIQCFELSKAIGSQGMVLGQIDDLKAAGNASEEYDLANIHLNKTAKLFAASCVLGGLCVDAKNTDIEALREFGTSLGLAFQLIDDVLDLKPKEKPQKEKILRELALKHTNKAISSIISLKNNKNLSEIVKISLKRII</sequence>
<dbReference type="EMBL" id="JAFITA010000007">
    <property type="protein sequence ID" value="MBN4077410.1"/>
    <property type="molecule type" value="Genomic_DNA"/>
</dbReference>
<keyword evidence="5" id="KW-0460">Magnesium</keyword>
<evidence type="ECO:0000256" key="1">
    <source>
        <dbReference type="ARBA" id="ARBA00001946"/>
    </source>
</evidence>
<dbReference type="SFLD" id="SFLDS00005">
    <property type="entry name" value="Isoprenoid_Synthase_Type_I"/>
    <property type="match status" value="1"/>
</dbReference>
<evidence type="ECO:0000256" key="2">
    <source>
        <dbReference type="ARBA" id="ARBA00006706"/>
    </source>
</evidence>
<gene>
    <name evidence="8" type="ORF">JYT19_00705</name>
</gene>
<evidence type="ECO:0000313" key="9">
    <source>
        <dbReference type="Proteomes" id="UP000765003"/>
    </source>
</evidence>
<comment type="cofactor">
    <cofactor evidence="1">
        <name>Mg(2+)</name>
        <dbReference type="ChEBI" id="CHEBI:18420"/>
    </cofactor>
</comment>
<dbReference type="InterPro" id="IPR008949">
    <property type="entry name" value="Isoprenoid_synthase_dom_sf"/>
</dbReference>
<dbReference type="PANTHER" id="PTHR43281:SF1">
    <property type="entry name" value="FARNESYL DIPHOSPHATE SYNTHASE"/>
    <property type="match status" value="1"/>
</dbReference>
<comment type="similarity">
    <text evidence="2 7">Belongs to the FPP/GGPP synthase family.</text>
</comment>
<dbReference type="PROSITE" id="PS00444">
    <property type="entry name" value="POLYPRENYL_SYNTHASE_2"/>
    <property type="match status" value="1"/>
</dbReference>
<organism evidence="8 9">
    <name type="scientific">Sulfobacillus acidophilus</name>
    <dbReference type="NCBI Taxonomy" id="53633"/>
    <lineage>
        <taxon>Bacteria</taxon>
        <taxon>Bacillati</taxon>
        <taxon>Bacillota</taxon>
        <taxon>Clostridia</taxon>
        <taxon>Eubacteriales</taxon>
        <taxon>Clostridiales Family XVII. Incertae Sedis</taxon>
        <taxon>Sulfobacillus</taxon>
    </lineage>
</organism>
<comment type="caution">
    <text evidence="8">The sequence shown here is derived from an EMBL/GenBank/DDBJ whole genome shotgun (WGS) entry which is preliminary data.</text>
</comment>
<evidence type="ECO:0000256" key="6">
    <source>
        <dbReference type="ARBA" id="ARBA00023229"/>
    </source>
</evidence>
<keyword evidence="4" id="KW-0479">Metal-binding</keyword>
<dbReference type="Pfam" id="PF00348">
    <property type="entry name" value="polyprenyl_synt"/>
    <property type="match status" value="1"/>
</dbReference>
<dbReference type="PROSITE" id="PS00723">
    <property type="entry name" value="POLYPRENYL_SYNTHASE_1"/>
    <property type="match status" value="1"/>
</dbReference>
<dbReference type="Proteomes" id="UP000765003">
    <property type="component" value="Unassembled WGS sequence"/>
</dbReference>
<proteinExistence type="inferred from homology"/>
<name>A0ABS3AWE0_9FIRM</name>
<evidence type="ECO:0000256" key="4">
    <source>
        <dbReference type="ARBA" id="ARBA00022723"/>
    </source>
</evidence>
<dbReference type="CDD" id="cd00685">
    <property type="entry name" value="Trans_IPPS_HT"/>
    <property type="match status" value="1"/>
</dbReference>
<keyword evidence="9" id="KW-1185">Reference proteome</keyword>
<reference evidence="8" key="1">
    <citation type="submission" date="2021-02" db="EMBL/GenBank/DDBJ databases">
        <title>Activity-based single-cell genomes from oceanic crustal fluid captures similar information to metagenomic and metatranscriptomic surveys with orders of magnitude less sampling.</title>
        <authorList>
            <person name="D'Angelo T.S."/>
            <person name="Orcutt B.N."/>
        </authorList>
    </citation>
    <scope>NUCLEOTIDE SEQUENCE [LARGE SCALE GENOMIC DNA]</scope>
    <source>
        <strain evidence="8">AH-315-E05</strain>
    </source>
</reference>
<dbReference type="Gene3D" id="1.10.600.10">
    <property type="entry name" value="Farnesyl Diphosphate Synthase"/>
    <property type="match status" value="1"/>
</dbReference>
<evidence type="ECO:0000256" key="5">
    <source>
        <dbReference type="ARBA" id="ARBA00022842"/>
    </source>
</evidence>
<keyword evidence="6" id="KW-0414">Isoprene biosynthesis</keyword>
<dbReference type="InterPro" id="IPR033749">
    <property type="entry name" value="Polyprenyl_synt_CS"/>
</dbReference>
<dbReference type="PANTHER" id="PTHR43281">
    <property type="entry name" value="FARNESYL DIPHOSPHATE SYNTHASE"/>
    <property type="match status" value="1"/>
</dbReference>
<dbReference type="SUPFAM" id="SSF48576">
    <property type="entry name" value="Terpenoid synthases"/>
    <property type="match status" value="1"/>
</dbReference>
<dbReference type="InterPro" id="IPR000092">
    <property type="entry name" value="Polyprenyl_synt"/>
</dbReference>
<evidence type="ECO:0000313" key="8">
    <source>
        <dbReference type="EMBL" id="MBN4077410.1"/>
    </source>
</evidence>
<accession>A0ABS3AWE0</accession>
<protein>
    <submittedName>
        <fullName evidence="8">Polyprenyl synthetase family protein</fullName>
    </submittedName>
</protein>
<evidence type="ECO:0000256" key="3">
    <source>
        <dbReference type="ARBA" id="ARBA00022679"/>
    </source>
</evidence>
<keyword evidence="3 7" id="KW-0808">Transferase</keyword>
<evidence type="ECO:0000256" key="7">
    <source>
        <dbReference type="RuleBase" id="RU004466"/>
    </source>
</evidence>